<protein>
    <recommendedName>
        <fullName evidence="2">FAD-binding domain-containing protein</fullName>
    </recommendedName>
</protein>
<dbReference type="Gene3D" id="3.50.50.60">
    <property type="entry name" value="FAD/NAD(P)-binding domain"/>
    <property type="match status" value="1"/>
</dbReference>
<dbReference type="SUPFAM" id="SSF51905">
    <property type="entry name" value="FAD/NAD(P)-binding domain"/>
    <property type="match status" value="1"/>
</dbReference>
<dbReference type="InterPro" id="IPR002938">
    <property type="entry name" value="FAD-bd"/>
</dbReference>
<proteinExistence type="predicted"/>
<dbReference type="EMBL" id="NMQU01000083">
    <property type="protein sequence ID" value="OXM46855.1"/>
    <property type="molecule type" value="Genomic_DNA"/>
</dbReference>
<evidence type="ECO:0000313" key="4">
    <source>
        <dbReference type="Proteomes" id="UP000215563"/>
    </source>
</evidence>
<dbReference type="PANTHER" id="PTHR43476:SF5">
    <property type="entry name" value="FAD-DEPENDENT MONOOXYGENASE"/>
    <property type="match status" value="1"/>
</dbReference>
<dbReference type="Pfam" id="PF01494">
    <property type="entry name" value="FAD_binding_3"/>
    <property type="match status" value="1"/>
</dbReference>
<comment type="caution">
    <text evidence="3">The sequence shown here is derived from an EMBL/GenBank/DDBJ whole genome shotgun (WGS) entry which is preliminary data.</text>
</comment>
<dbReference type="AlphaFoldDB" id="A0A229RJU8"/>
<name>A0A229RJU8_AMYAL</name>
<evidence type="ECO:0000259" key="2">
    <source>
        <dbReference type="Pfam" id="PF01494"/>
    </source>
</evidence>
<dbReference type="GO" id="GO:0016491">
    <property type="term" value="F:oxidoreductase activity"/>
    <property type="evidence" value="ECO:0007669"/>
    <property type="project" value="UniProtKB-KW"/>
</dbReference>
<dbReference type="NCBIfam" id="NF004834">
    <property type="entry name" value="PRK06185.1-3"/>
    <property type="match status" value="1"/>
</dbReference>
<sequence>MGRMNERTNCVVVGGGPAGMVAGLLLARAGVEVTVLEKHADFLRDFRGDTVHPSTLTLLDELGLGEKFLSLPHSEISYAGFPAEDGTMMRLADLTRLKVAHPYIAMVPQWDFLDLLADAGAKEPTFTLRQSTEMTGLVMEQGRVSGIRYRTSEGVTGELRADLVIAADGRWSLARREAGLISKEYDTPFDAWWFRISRKDGELEGRLTPKMRNRRFAVPLPRKGYFQVAYLGPKGEDLRTKGIEWFRENVAEVCPEFADRVDELKTTDDVRFLDVKMNLLRKWHLDGLLCIGDAAHAMSPVGGVGINLAVQDAVAAATLLAEPLRRGRPSVTDLAKVRKRRLAPTMLVQGLQRLLHKNVMRPVMEGRRNGPPAVMVKLFSRFPVLSYVPARLLGLGLRPEHAPAFARRAMEPAGD</sequence>
<dbReference type="NCBIfam" id="NF004833">
    <property type="entry name" value="PRK06185.1-1"/>
    <property type="match status" value="1"/>
</dbReference>
<dbReference type="InterPro" id="IPR036188">
    <property type="entry name" value="FAD/NAD-bd_sf"/>
</dbReference>
<feature type="domain" description="FAD-binding" evidence="2">
    <location>
        <begin position="8"/>
        <end position="341"/>
    </location>
</feature>
<dbReference type="PANTHER" id="PTHR43476">
    <property type="entry name" value="3-(3-HYDROXY-PHENYL)PROPIONATE/3-HYDROXYCINNAMIC ACID HYDROXYLASE"/>
    <property type="match status" value="1"/>
</dbReference>
<accession>A0A229RJU8</accession>
<dbReference type="Proteomes" id="UP000215563">
    <property type="component" value="Unassembled WGS sequence"/>
</dbReference>
<keyword evidence="1" id="KW-0560">Oxidoreductase</keyword>
<dbReference type="InterPro" id="IPR050631">
    <property type="entry name" value="PheA/TfdB_FAD_monoxygenase"/>
</dbReference>
<reference evidence="3 4" key="1">
    <citation type="submission" date="2017-07" db="EMBL/GenBank/DDBJ databases">
        <title>Amycolatopsis alba DSM 44262 Genome sequencing and assembly.</title>
        <authorList>
            <person name="Kaur N."/>
            <person name="Mayilraj S."/>
        </authorList>
    </citation>
    <scope>NUCLEOTIDE SEQUENCE [LARGE SCALE GENOMIC DNA]</scope>
    <source>
        <strain evidence="3 4">DSM 44262</strain>
    </source>
</reference>
<gene>
    <name evidence="3" type="ORF">CFP75_26465</name>
</gene>
<evidence type="ECO:0000313" key="3">
    <source>
        <dbReference type="EMBL" id="OXM46855.1"/>
    </source>
</evidence>
<keyword evidence="4" id="KW-1185">Reference proteome</keyword>
<organism evidence="3 4">
    <name type="scientific">Amycolatopsis alba DSM 44262</name>
    <dbReference type="NCBI Taxonomy" id="1125972"/>
    <lineage>
        <taxon>Bacteria</taxon>
        <taxon>Bacillati</taxon>
        <taxon>Actinomycetota</taxon>
        <taxon>Actinomycetes</taxon>
        <taxon>Pseudonocardiales</taxon>
        <taxon>Pseudonocardiaceae</taxon>
        <taxon>Amycolatopsis</taxon>
    </lineage>
</organism>
<dbReference type="OrthoDB" id="9791689at2"/>
<evidence type="ECO:0000256" key="1">
    <source>
        <dbReference type="ARBA" id="ARBA00023002"/>
    </source>
</evidence>
<dbReference type="GO" id="GO:0071949">
    <property type="term" value="F:FAD binding"/>
    <property type="evidence" value="ECO:0007669"/>
    <property type="project" value="InterPro"/>
</dbReference>
<dbReference type="PRINTS" id="PR00420">
    <property type="entry name" value="RNGMNOXGNASE"/>
</dbReference>